<dbReference type="EMBL" id="LSRX01003335">
    <property type="protein sequence ID" value="OLP74698.1"/>
    <property type="molecule type" value="Genomic_DNA"/>
</dbReference>
<evidence type="ECO:0000313" key="2">
    <source>
        <dbReference type="EMBL" id="OLP74676.1"/>
    </source>
</evidence>
<feature type="compositionally biased region" description="Basic residues" evidence="1">
    <location>
        <begin position="20"/>
        <end position="30"/>
    </location>
</feature>
<feature type="region of interest" description="Disordered" evidence="1">
    <location>
        <begin position="1"/>
        <end position="47"/>
    </location>
</feature>
<dbReference type="AlphaFoldDB" id="A0A1Q9BVH5"/>
<keyword evidence="4" id="KW-1185">Reference proteome</keyword>
<protein>
    <submittedName>
        <fullName evidence="3">Uncharacterized protein</fullName>
    </submittedName>
</protein>
<evidence type="ECO:0000313" key="4">
    <source>
        <dbReference type="Proteomes" id="UP000186817"/>
    </source>
</evidence>
<name>A0A1Q9BVH5_SYMMI</name>
<organism evidence="3 4">
    <name type="scientific">Symbiodinium microadriaticum</name>
    <name type="common">Dinoflagellate</name>
    <name type="synonym">Zooxanthella microadriatica</name>
    <dbReference type="NCBI Taxonomy" id="2951"/>
    <lineage>
        <taxon>Eukaryota</taxon>
        <taxon>Sar</taxon>
        <taxon>Alveolata</taxon>
        <taxon>Dinophyceae</taxon>
        <taxon>Suessiales</taxon>
        <taxon>Symbiodiniaceae</taxon>
        <taxon>Symbiodinium</taxon>
    </lineage>
</organism>
<proteinExistence type="predicted"/>
<reference evidence="3 4" key="1">
    <citation type="submission" date="2016-02" db="EMBL/GenBank/DDBJ databases">
        <title>Genome analysis of coral dinoflagellate symbionts highlights evolutionary adaptations to a symbiotic lifestyle.</title>
        <authorList>
            <person name="Aranda M."/>
            <person name="Li Y."/>
            <person name="Liew Y.J."/>
            <person name="Baumgarten S."/>
            <person name="Simakov O."/>
            <person name="Wilson M."/>
            <person name="Piel J."/>
            <person name="Ashoor H."/>
            <person name="Bougouffa S."/>
            <person name="Bajic V.B."/>
            <person name="Ryu T."/>
            <person name="Ravasi T."/>
            <person name="Bayer T."/>
            <person name="Micklem G."/>
            <person name="Kim H."/>
            <person name="Bhak J."/>
            <person name="Lajeunesse T.C."/>
            <person name="Voolstra C.R."/>
        </authorList>
    </citation>
    <scope>NUCLEOTIDE SEQUENCE [LARGE SCALE GENOMIC DNA]</scope>
    <source>
        <strain evidence="3 4">CCMP2467</strain>
    </source>
</reference>
<dbReference type="Proteomes" id="UP000186817">
    <property type="component" value="Unassembled WGS sequence"/>
</dbReference>
<evidence type="ECO:0000256" key="1">
    <source>
        <dbReference type="SAM" id="MobiDB-lite"/>
    </source>
</evidence>
<gene>
    <name evidence="3" type="ORF">AK812_SmicGene45695</name>
    <name evidence="2" type="ORF">AK812_SmicGene45719</name>
</gene>
<accession>A0A1Q9BVH5</accession>
<feature type="compositionally biased region" description="Basic and acidic residues" evidence="1">
    <location>
        <begin position="31"/>
        <end position="43"/>
    </location>
</feature>
<dbReference type="EMBL" id="LSRX01003363">
    <property type="protein sequence ID" value="OLP74676.1"/>
    <property type="molecule type" value="Genomic_DNA"/>
</dbReference>
<sequence>MPRLPPRLLHCRNQPPLRLAPRRLKTNRRQRCLEAEENPRDDDAGNMPYYTAHAQELQIDAADREAGHHAAQHSNTVKNRQRDVGYKFCTAMQQRPDILASWESPDHDYCVAEPAEHLTLRGHEPAQRSEADVVERFVVLSSKSMNLQSADYCE</sequence>
<evidence type="ECO:0000313" key="3">
    <source>
        <dbReference type="EMBL" id="OLP74698.1"/>
    </source>
</evidence>
<comment type="caution">
    <text evidence="3">The sequence shown here is derived from an EMBL/GenBank/DDBJ whole genome shotgun (WGS) entry which is preliminary data.</text>
</comment>